<evidence type="ECO:0000313" key="1">
    <source>
        <dbReference type="EMBL" id="MBM9624424.1"/>
    </source>
</evidence>
<geneLocation type="plasmid" evidence="1">
    <name>unnamed1</name>
</geneLocation>
<dbReference type="Proteomes" id="UP000664109">
    <property type="component" value="Unassembled WGS sequence"/>
</dbReference>
<reference evidence="1 2" key="1">
    <citation type="journal article" date="2016" name="Arch. Microbiol.">
        <title>Streptomyces zhihengii sp. nov., isolated from rhizospheric soil of Psammosilene tunicoides.</title>
        <authorList>
            <person name="Huang M.J."/>
            <person name="Fei J.J."/>
            <person name="Salam N."/>
            <person name="Kim C.J."/>
            <person name="Hozzein W.N."/>
            <person name="Xiao M."/>
            <person name="Huang H.Q."/>
            <person name="Li W.J."/>
        </authorList>
    </citation>
    <scope>NUCLEOTIDE SEQUENCE [LARGE SCALE GENOMIC DNA]</scope>
    <source>
        <strain evidence="1 2">YIM T102</strain>
    </source>
</reference>
<accession>A0ABS2V3N0</accession>
<organism evidence="1 2">
    <name type="scientific">Streptomyces zhihengii</name>
    <dbReference type="NCBI Taxonomy" id="1818004"/>
    <lineage>
        <taxon>Bacteria</taxon>
        <taxon>Bacillati</taxon>
        <taxon>Actinomycetota</taxon>
        <taxon>Actinomycetes</taxon>
        <taxon>Kitasatosporales</taxon>
        <taxon>Streptomycetaceae</taxon>
        <taxon>Streptomyces</taxon>
    </lineage>
</organism>
<dbReference type="EMBL" id="JAFEJA010000003">
    <property type="protein sequence ID" value="MBM9624424.1"/>
    <property type="molecule type" value="Genomic_DNA"/>
</dbReference>
<protein>
    <recommendedName>
        <fullName evidence="3">DUF3085 domain-containing protein</fullName>
    </recommendedName>
</protein>
<proteinExistence type="predicted"/>
<evidence type="ECO:0008006" key="3">
    <source>
        <dbReference type="Google" id="ProtNLM"/>
    </source>
</evidence>
<name>A0ABS2V3N0_9ACTN</name>
<keyword evidence="1" id="KW-0614">Plasmid</keyword>
<keyword evidence="2" id="KW-1185">Reference proteome</keyword>
<evidence type="ECO:0000313" key="2">
    <source>
        <dbReference type="Proteomes" id="UP000664109"/>
    </source>
</evidence>
<dbReference type="RefSeq" id="WP_205378619.1">
    <property type="nucleotide sequence ID" value="NZ_JAFEJA010000003.1"/>
</dbReference>
<sequence length="158" mass="17302">MTIPPISHTSTDPLLDVVTANTAHNQKKATLVFPLAKVLAAADQHKLGYAETEATPRLWWVKDDGTHLMNNGQDPTDTPDDTYLPTVVHVDGWGPGTDARSILGGDDFRESIDLTTPIFEDGTTLLGMLRQAATDGATRFLLKATFDDTHMHQTYITE</sequence>
<gene>
    <name evidence="1" type="ORF">JE024_38365</name>
</gene>
<comment type="caution">
    <text evidence="1">The sequence shown here is derived from an EMBL/GenBank/DDBJ whole genome shotgun (WGS) entry which is preliminary data.</text>
</comment>